<dbReference type="SUPFAM" id="SSF52540">
    <property type="entry name" value="P-loop containing nucleoside triphosphate hydrolases"/>
    <property type="match status" value="1"/>
</dbReference>
<dbReference type="InterPro" id="IPR027417">
    <property type="entry name" value="P-loop_NTPase"/>
</dbReference>
<dbReference type="PANTHER" id="PTHR47958">
    <property type="entry name" value="ATP-DEPENDENT RNA HELICASE DBP3"/>
    <property type="match status" value="1"/>
</dbReference>
<reference evidence="3 4" key="1">
    <citation type="journal article" date="2015" name="Genome Biol. Evol.">
        <title>Comparative Genomics of a Bacterivorous Green Alga Reveals Evolutionary Causalities and Consequences of Phago-Mixotrophic Mode of Nutrition.</title>
        <authorList>
            <person name="Burns J.A."/>
            <person name="Paasch A."/>
            <person name="Narechania A."/>
            <person name="Kim E."/>
        </authorList>
    </citation>
    <scope>NUCLEOTIDE SEQUENCE [LARGE SCALE GENOMIC DNA]</scope>
    <source>
        <strain evidence="3 4">PLY_AMNH</strain>
    </source>
</reference>
<name>A0AAE0F1V9_9CHLO</name>
<dbReference type="EMBL" id="LGRX02029082">
    <property type="protein sequence ID" value="KAK3247300.1"/>
    <property type="molecule type" value="Genomic_DNA"/>
</dbReference>
<dbReference type="Proteomes" id="UP001190700">
    <property type="component" value="Unassembled WGS sequence"/>
</dbReference>
<dbReference type="PROSITE" id="PS51194">
    <property type="entry name" value="HELICASE_CTER"/>
    <property type="match status" value="1"/>
</dbReference>
<evidence type="ECO:0000256" key="1">
    <source>
        <dbReference type="SAM" id="MobiDB-lite"/>
    </source>
</evidence>
<dbReference type="Gene3D" id="3.40.50.300">
    <property type="entry name" value="P-loop containing nucleotide triphosphate hydrolases"/>
    <property type="match status" value="1"/>
</dbReference>
<evidence type="ECO:0000259" key="2">
    <source>
        <dbReference type="PROSITE" id="PS51194"/>
    </source>
</evidence>
<dbReference type="AlphaFoldDB" id="A0AAE0F1V9"/>
<proteinExistence type="predicted"/>
<feature type="compositionally biased region" description="Acidic residues" evidence="1">
    <location>
        <begin position="40"/>
        <end position="49"/>
    </location>
</feature>
<protein>
    <recommendedName>
        <fullName evidence="2">Helicase C-terminal domain-containing protein</fullName>
    </recommendedName>
</protein>
<organism evidence="3 4">
    <name type="scientific">Cymbomonas tetramitiformis</name>
    <dbReference type="NCBI Taxonomy" id="36881"/>
    <lineage>
        <taxon>Eukaryota</taxon>
        <taxon>Viridiplantae</taxon>
        <taxon>Chlorophyta</taxon>
        <taxon>Pyramimonadophyceae</taxon>
        <taxon>Pyramimonadales</taxon>
        <taxon>Pyramimonadaceae</taxon>
        <taxon>Cymbomonas</taxon>
    </lineage>
</organism>
<feature type="domain" description="Helicase C-terminal" evidence="2">
    <location>
        <begin position="90"/>
        <end position="258"/>
    </location>
</feature>
<feature type="region of interest" description="Disordered" evidence="1">
    <location>
        <begin position="1"/>
        <end position="60"/>
    </location>
</feature>
<evidence type="ECO:0000313" key="4">
    <source>
        <dbReference type="Proteomes" id="UP001190700"/>
    </source>
</evidence>
<evidence type="ECO:0000313" key="3">
    <source>
        <dbReference type="EMBL" id="KAK3247300.1"/>
    </source>
</evidence>
<dbReference type="InterPro" id="IPR001650">
    <property type="entry name" value="Helicase_C-like"/>
</dbReference>
<accession>A0AAE0F1V9</accession>
<feature type="compositionally biased region" description="Basic residues" evidence="1">
    <location>
        <begin position="1"/>
        <end position="25"/>
    </location>
</feature>
<sequence>MGKSFASHKRQVSEVRRKRTKKNEKRLKTESAVFKHNGDTDEDESESEKEGDTASQNGDDVVARETNAKLPADVFTHSTQIVKSTDRPGALSDYLRTVREKECQKRHKSKIVVFTNSSKAAKTLATTLDSRKMVTYSRGIGRRVESKDIGVCHEDLSPEEQHELCRKFRSGKYHTFVTTDVAGKPLLERSDIISTVINYDFPTDMSIYHDRVRYANTTTGTVLNFFTESKSNLLLAPQFSALLQGANQEVPEQLREVAKMFSASP</sequence>
<keyword evidence="4" id="KW-1185">Reference proteome</keyword>
<comment type="caution">
    <text evidence="3">The sequence shown here is derived from an EMBL/GenBank/DDBJ whole genome shotgun (WGS) entry which is preliminary data.</text>
</comment>
<gene>
    <name evidence="3" type="ORF">CYMTET_43195</name>
</gene>
<dbReference type="Pfam" id="PF00271">
    <property type="entry name" value="Helicase_C"/>
    <property type="match status" value="1"/>
</dbReference>